<gene>
    <name evidence="1" type="ORF">SAMN02910350_01593</name>
</gene>
<dbReference type="Pfam" id="PF02572">
    <property type="entry name" value="CobA_CobO_BtuR"/>
    <property type="match status" value="1"/>
</dbReference>
<dbReference type="GO" id="GO:0008817">
    <property type="term" value="F:corrinoid adenosyltransferase activity"/>
    <property type="evidence" value="ECO:0007669"/>
    <property type="project" value="InterPro"/>
</dbReference>
<dbReference type="RefSeq" id="WP_090162579.1">
    <property type="nucleotide sequence ID" value="NZ_FMWK01000007.1"/>
</dbReference>
<evidence type="ECO:0000313" key="1">
    <source>
        <dbReference type="EMBL" id="SCZ79064.1"/>
    </source>
</evidence>
<dbReference type="SUPFAM" id="SSF52540">
    <property type="entry name" value="P-loop containing nucleoside triphosphate hydrolases"/>
    <property type="match status" value="1"/>
</dbReference>
<organism evidence="1 2">
    <name type="scientific">Pseudobutyrivibrio xylanivorans</name>
    <dbReference type="NCBI Taxonomy" id="185007"/>
    <lineage>
        <taxon>Bacteria</taxon>
        <taxon>Bacillati</taxon>
        <taxon>Bacillota</taxon>
        <taxon>Clostridia</taxon>
        <taxon>Lachnospirales</taxon>
        <taxon>Lachnospiraceae</taxon>
        <taxon>Pseudobutyrivibrio</taxon>
    </lineage>
</organism>
<dbReference type="AlphaFoldDB" id="A0A1G5RY74"/>
<keyword evidence="1" id="KW-0808">Transferase</keyword>
<dbReference type="GO" id="GO:0009236">
    <property type="term" value="P:cobalamin biosynthetic process"/>
    <property type="evidence" value="ECO:0007669"/>
    <property type="project" value="InterPro"/>
</dbReference>
<dbReference type="InterPro" id="IPR027417">
    <property type="entry name" value="P-loop_NTPase"/>
</dbReference>
<dbReference type="InterPro" id="IPR003724">
    <property type="entry name" value="CblAdoTrfase_CobA"/>
</dbReference>
<proteinExistence type="predicted"/>
<name>A0A1G5RY74_PSEXY</name>
<dbReference type="Gene3D" id="3.40.50.300">
    <property type="entry name" value="P-loop containing nucleotide triphosphate hydrolases"/>
    <property type="match status" value="1"/>
</dbReference>
<dbReference type="EMBL" id="FMWK01000007">
    <property type="protein sequence ID" value="SCZ79064.1"/>
    <property type="molecule type" value="Genomic_DNA"/>
</dbReference>
<sequence>MEKGIVQVYYGTGQGKSAAALGQAIRNASQGRTTTIIQFLKSETNTEYLSKLEPEIKLFRFERSKESFAELTDEQKQEEILNIQNGLNYAKKVLGTGESDLVILDEILGVVDEGIVSEQDILCALEGRSYSTNVILTGLNITRGIFEIADSVLNLKPEK</sequence>
<dbReference type="GO" id="GO:0005524">
    <property type="term" value="F:ATP binding"/>
    <property type="evidence" value="ECO:0007669"/>
    <property type="project" value="InterPro"/>
</dbReference>
<dbReference type="PIRSF" id="PIRSF015617">
    <property type="entry name" value="Adensltrnsf_CobA"/>
    <property type="match status" value="1"/>
</dbReference>
<dbReference type="PANTHER" id="PTHR46638:SF1">
    <property type="entry name" value="CORRINOID ADENOSYLTRANSFERASE"/>
    <property type="match status" value="1"/>
</dbReference>
<evidence type="ECO:0000313" key="2">
    <source>
        <dbReference type="Proteomes" id="UP000199428"/>
    </source>
</evidence>
<protein>
    <submittedName>
        <fullName evidence="1">Cob(I)alamin adenosyltransferase</fullName>
    </submittedName>
</protein>
<reference evidence="1 2" key="1">
    <citation type="submission" date="2016-10" db="EMBL/GenBank/DDBJ databases">
        <authorList>
            <person name="de Groot N.N."/>
        </authorList>
    </citation>
    <scope>NUCLEOTIDE SEQUENCE [LARGE SCALE GENOMIC DNA]</scope>
    <source>
        <strain evidence="1 2">DSM 10317</strain>
    </source>
</reference>
<accession>A0A1G5RY74</accession>
<dbReference type="Proteomes" id="UP000199428">
    <property type="component" value="Unassembled WGS sequence"/>
</dbReference>
<dbReference type="PANTHER" id="PTHR46638">
    <property type="entry name" value="CORRINOID ADENOSYLTRANSFERASE"/>
    <property type="match status" value="1"/>
</dbReference>